<dbReference type="PANTHER" id="PTHR13803">
    <property type="entry name" value="SEC24-RELATED PROTEIN"/>
    <property type="match status" value="1"/>
</dbReference>
<dbReference type="SUPFAM" id="SSF82754">
    <property type="entry name" value="C-terminal, gelsolin-like domain of Sec23/24"/>
    <property type="match status" value="1"/>
</dbReference>
<dbReference type="InterPro" id="IPR050550">
    <property type="entry name" value="SEC23_SEC24_subfamily"/>
</dbReference>
<proteinExistence type="predicted"/>
<protein>
    <recommendedName>
        <fullName evidence="1">Gelsolin-like domain-containing protein</fullName>
    </recommendedName>
</protein>
<dbReference type="GO" id="GO:0090110">
    <property type="term" value="P:COPII-coated vesicle cargo loading"/>
    <property type="evidence" value="ECO:0007669"/>
    <property type="project" value="TreeGrafter"/>
</dbReference>
<dbReference type="GO" id="GO:0000149">
    <property type="term" value="F:SNARE binding"/>
    <property type="evidence" value="ECO:0007669"/>
    <property type="project" value="TreeGrafter"/>
</dbReference>
<sequence>YIYPRLYSLHDMPETAGLPDPTTGAIAMPPPLNLTSGNIVPFGLYLIDDGQTQFLWLGRDAVPALVMDVFGTDDKNALKQGKTSLPIIDSEMNERVRAVVEKSRDHRAKGCGSIVVPSLYLVREDGDPSLRLWAQSLLIEDRADMGVSSAQFIGMLREKVMQ</sequence>
<dbReference type="Pfam" id="PF00626">
    <property type="entry name" value="Gelsolin"/>
    <property type="match status" value="1"/>
</dbReference>
<dbReference type="PANTHER" id="PTHR13803:SF39">
    <property type="entry name" value="SECRETORY 24AB, ISOFORM A"/>
    <property type="match status" value="1"/>
</dbReference>
<dbReference type="InterPro" id="IPR029006">
    <property type="entry name" value="ADF-H/Gelsolin-like_dom_sf"/>
</dbReference>
<feature type="domain" description="Gelsolin-like" evidence="1">
    <location>
        <begin position="28"/>
        <end position="97"/>
    </location>
</feature>
<dbReference type="EMBL" id="JAHFXF010002127">
    <property type="protein sequence ID" value="KAG9659617.1"/>
    <property type="molecule type" value="Genomic_DNA"/>
</dbReference>
<dbReference type="GO" id="GO:0030127">
    <property type="term" value="C:COPII vesicle coat"/>
    <property type="evidence" value="ECO:0007669"/>
    <property type="project" value="TreeGrafter"/>
</dbReference>
<dbReference type="InterPro" id="IPR007123">
    <property type="entry name" value="Gelsolin-like_dom"/>
</dbReference>
<dbReference type="AlphaFoldDB" id="A0A9P8IVJ2"/>
<evidence type="ECO:0000313" key="3">
    <source>
        <dbReference type="Proteomes" id="UP000779574"/>
    </source>
</evidence>
<organism evidence="2 3">
    <name type="scientific">Aureobasidium melanogenum</name>
    <name type="common">Aureobasidium pullulans var. melanogenum</name>
    <dbReference type="NCBI Taxonomy" id="46634"/>
    <lineage>
        <taxon>Eukaryota</taxon>
        <taxon>Fungi</taxon>
        <taxon>Dikarya</taxon>
        <taxon>Ascomycota</taxon>
        <taxon>Pezizomycotina</taxon>
        <taxon>Dothideomycetes</taxon>
        <taxon>Dothideomycetidae</taxon>
        <taxon>Dothideales</taxon>
        <taxon>Saccotheciaceae</taxon>
        <taxon>Aureobasidium</taxon>
    </lineage>
</organism>
<dbReference type="InterPro" id="IPR036180">
    <property type="entry name" value="Gelsolin-like_dom_sf"/>
</dbReference>
<reference evidence="2" key="2">
    <citation type="submission" date="2021-08" db="EMBL/GenBank/DDBJ databases">
        <authorList>
            <person name="Gostincar C."/>
            <person name="Sun X."/>
            <person name="Song Z."/>
            <person name="Gunde-Cimerman N."/>
        </authorList>
    </citation>
    <scope>NUCLEOTIDE SEQUENCE</scope>
    <source>
        <strain evidence="2">EXF-9911</strain>
    </source>
</reference>
<dbReference type="GO" id="GO:0070971">
    <property type="term" value="C:endoplasmic reticulum exit site"/>
    <property type="evidence" value="ECO:0007669"/>
    <property type="project" value="TreeGrafter"/>
</dbReference>
<dbReference type="Gene3D" id="3.40.20.10">
    <property type="entry name" value="Severin"/>
    <property type="match status" value="1"/>
</dbReference>
<gene>
    <name evidence="2" type="ORF">KCU76_g19710</name>
</gene>
<dbReference type="GO" id="GO:0008270">
    <property type="term" value="F:zinc ion binding"/>
    <property type="evidence" value="ECO:0007669"/>
    <property type="project" value="TreeGrafter"/>
</dbReference>
<feature type="non-terminal residue" evidence="2">
    <location>
        <position position="162"/>
    </location>
</feature>
<dbReference type="Proteomes" id="UP000779574">
    <property type="component" value="Unassembled WGS sequence"/>
</dbReference>
<accession>A0A9P8IVJ2</accession>
<feature type="non-terminal residue" evidence="2">
    <location>
        <position position="1"/>
    </location>
</feature>
<reference evidence="2" key="1">
    <citation type="journal article" date="2021" name="J Fungi (Basel)">
        <title>Virulence traits and population genomics of the black yeast Aureobasidium melanogenum.</title>
        <authorList>
            <person name="Cernosa A."/>
            <person name="Sun X."/>
            <person name="Gostincar C."/>
            <person name="Fang C."/>
            <person name="Gunde-Cimerman N."/>
            <person name="Song Z."/>
        </authorList>
    </citation>
    <scope>NUCLEOTIDE SEQUENCE</scope>
    <source>
        <strain evidence="2">EXF-9911</strain>
    </source>
</reference>
<name>A0A9P8IVJ2_AURME</name>
<comment type="caution">
    <text evidence="2">The sequence shown here is derived from an EMBL/GenBank/DDBJ whole genome shotgun (WGS) entry which is preliminary data.</text>
</comment>
<dbReference type="OrthoDB" id="49016at2759"/>
<evidence type="ECO:0000313" key="2">
    <source>
        <dbReference type="EMBL" id="KAG9659617.1"/>
    </source>
</evidence>
<evidence type="ECO:0000259" key="1">
    <source>
        <dbReference type="Pfam" id="PF00626"/>
    </source>
</evidence>